<dbReference type="GO" id="GO:0006281">
    <property type="term" value="P:DNA repair"/>
    <property type="evidence" value="ECO:0007669"/>
    <property type="project" value="UniProtKB-ARBA"/>
</dbReference>
<gene>
    <name evidence="2" type="ORF">KQX54_011019</name>
</gene>
<dbReference type="Proteomes" id="UP000826195">
    <property type="component" value="Unassembled WGS sequence"/>
</dbReference>
<dbReference type="Pfam" id="PF09588">
    <property type="entry name" value="YqaJ"/>
    <property type="match status" value="1"/>
</dbReference>
<dbReference type="PANTHER" id="PTHR46609:SF8">
    <property type="entry name" value="YQAJ VIRAL RECOMBINASE DOMAIN-CONTAINING PROTEIN"/>
    <property type="match status" value="1"/>
</dbReference>
<dbReference type="EMBL" id="JAHXZJ010002609">
    <property type="protein sequence ID" value="KAH0540002.1"/>
    <property type="molecule type" value="Genomic_DNA"/>
</dbReference>
<sequence length="209" mass="23872">MSNTYGNLQLINASRKAPSMWQLLLQPQYEDYVLEKPRKSHSKTLVYRLMTNVCNNITGPVDITVGAQSNDNKWWQYRKILITASKIKVFKTEKTNDQIFALVQSQLWVEQNITTEAMQYGRANEDIARQKYEDFTCKKFSYEVKSSGLWVNSKYPGLGASPDGLISDPLKNTTGVLEIKCPKILEKYNPTDLHLLTPKLMCSPRDVTG</sequence>
<keyword evidence="3" id="KW-1185">Reference proteome</keyword>
<dbReference type="PANTHER" id="PTHR46609">
    <property type="entry name" value="EXONUCLEASE, PHAGE-TYPE/RECB, C-TERMINAL DOMAIN-CONTAINING PROTEIN"/>
    <property type="match status" value="1"/>
</dbReference>
<evidence type="ECO:0000259" key="1">
    <source>
        <dbReference type="Pfam" id="PF09588"/>
    </source>
</evidence>
<organism evidence="2 3">
    <name type="scientific">Cotesia glomerata</name>
    <name type="common">Lepidopteran parasitic wasp</name>
    <name type="synonym">Apanteles glomeratus</name>
    <dbReference type="NCBI Taxonomy" id="32391"/>
    <lineage>
        <taxon>Eukaryota</taxon>
        <taxon>Metazoa</taxon>
        <taxon>Ecdysozoa</taxon>
        <taxon>Arthropoda</taxon>
        <taxon>Hexapoda</taxon>
        <taxon>Insecta</taxon>
        <taxon>Pterygota</taxon>
        <taxon>Neoptera</taxon>
        <taxon>Endopterygota</taxon>
        <taxon>Hymenoptera</taxon>
        <taxon>Apocrita</taxon>
        <taxon>Ichneumonoidea</taxon>
        <taxon>Braconidae</taxon>
        <taxon>Microgastrinae</taxon>
        <taxon>Cotesia</taxon>
    </lineage>
</organism>
<dbReference type="Gene3D" id="3.90.320.10">
    <property type="match status" value="1"/>
</dbReference>
<dbReference type="InterPro" id="IPR011335">
    <property type="entry name" value="Restrct_endonuc-II-like"/>
</dbReference>
<dbReference type="InterPro" id="IPR019080">
    <property type="entry name" value="YqaJ_viral_recombinase"/>
</dbReference>
<dbReference type="AlphaFoldDB" id="A0AAV7HXK7"/>
<evidence type="ECO:0000313" key="3">
    <source>
        <dbReference type="Proteomes" id="UP000826195"/>
    </source>
</evidence>
<name>A0AAV7HXK7_COTGL</name>
<dbReference type="InterPro" id="IPR011604">
    <property type="entry name" value="PDDEXK-like_dom_sf"/>
</dbReference>
<comment type="caution">
    <text evidence="2">The sequence shown here is derived from an EMBL/GenBank/DDBJ whole genome shotgun (WGS) entry which is preliminary data.</text>
</comment>
<dbReference type="InterPro" id="IPR051703">
    <property type="entry name" value="NF-kappa-B_Signaling_Reg"/>
</dbReference>
<dbReference type="CDD" id="cd22343">
    <property type="entry name" value="PDDEXK_lambda_exonuclease-like"/>
    <property type="match status" value="1"/>
</dbReference>
<protein>
    <recommendedName>
        <fullName evidence="1">YqaJ viral recombinase domain-containing protein</fullName>
    </recommendedName>
</protein>
<accession>A0AAV7HXK7</accession>
<evidence type="ECO:0000313" key="2">
    <source>
        <dbReference type="EMBL" id="KAH0540002.1"/>
    </source>
</evidence>
<feature type="domain" description="YqaJ viral recombinase" evidence="1">
    <location>
        <begin position="73"/>
        <end position="184"/>
    </location>
</feature>
<dbReference type="SUPFAM" id="SSF52980">
    <property type="entry name" value="Restriction endonuclease-like"/>
    <property type="match status" value="1"/>
</dbReference>
<proteinExistence type="predicted"/>
<reference evidence="2 3" key="1">
    <citation type="journal article" date="2021" name="J. Hered.">
        <title>A chromosome-level genome assembly of the parasitoid wasp, Cotesia glomerata (Hymenoptera: Braconidae).</title>
        <authorList>
            <person name="Pinto B.J."/>
            <person name="Weis J.J."/>
            <person name="Gamble T."/>
            <person name="Ode P.J."/>
            <person name="Paul R."/>
            <person name="Zaspel J.M."/>
        </authorList>
    </citation>
    <scope>NUCLEOTIDE SEQUENCE [LARGE SCALE GENOMIC DNA]</scope>
    <source>
        <strain evidence="2">CgM1</strain>
    </source>
</reference>